<accession>A0A167H763</accession>
<dbReference type="EMBL" id="KV417325">
    <property type="protein sequence ID" value="KZO91313.1"/>
    <property type="molecule type" value="Genomic_DNA"/>
</dbReference>
<feature type="non-terminal residue" evidence="3">
    <location>
        <position position="1"/>
    </location>
</feature>
<feature type="compositionally biased region" description="Basic and acidic residues" evidence="1">
    <location>
        <begin position="80"/>
        <end position="94"/>
    </location>
</feature>
<evidence type="ECO:0000259" key="2">
    <source>
        <dbReference type="Pfam" id="PF18721"/>
    </source>
</evidence>
<feature type="non-terminal residue" evidence="3">
    <location>
        <position position="100"/>
    </location>
</feature>
<dbReference type="STRING" id="1330018.A0A167H763"/>
<name>A0A167H763_CALVF</name>
<feature type="domain" description="CxC6 like cysteine cluster associated with KDZ" evidence="2">
    <location>
        <begin position="1"/>
        <end position="59"/>
    </location>
</feature>
<keyword evidence="4" id="KW-1185">Reference proteome</keyword>
<dbReference type="Proteomes" id="UP000076738">
    <property type="component" value="Unassembled WGS sequence"/>
</dbReference>
<evidence type="ECO:0000313" key="3">
    <source>
        <dbReference type="EMBL" id="KZO91313.1"/>
    </source>
</evidence>
<proteinExistence type="predicted"/>
<organism evidence="3 4">
    <name type="scientific">Calocera viscosa (strain TUFC12733)</name>
    <dbReference type="NCBI Taxonomy" id="1330018"/>
    <lineage>
        <taxon>Eukaryota</taxon>
        <taxon>Fungi</taxon>
        <taxon>Dikarya</taxon>
        <taxon>Basidiomycota</taxon>
        <taxon>Agaricomycotina</taxon>
        <taxon>Dacrymycetes</taxon>
        <taxon>Dacrymycetales</taxon>
        <taxon>Dacrymycetaceae</taxon>
        <taxon>Calocera</taxon>
    </lineage>
</organism>
<reference evidence="3 4" key="1">
    <citation type="journal article" date="2016" name="Mol. Biol. Evol.">
        <title>Comparative Genomics of Early-Diverging Mushroom-Forming Fungi Provides Insights into the Origins of Lignocellulose Decay Capabilities.</title>
        <authorList>
            <person name="Nagy L.G."/>
            <person name="Riley R."/>
            <person name="Tritt A."/>
            <person name="Adam C."/>
            <person name="Daum C."/>
            <person name="Floudas D."/>
            <person name="Sun H."/>
            <person name="Yadav J.S."/>
            <person name="Pangilinan J."/>
            <person name="Larsson K.H."/>
            <person name="Matsuura K."/>
            <person name="Barry K."/>
            <person name="Labutti K."/>
            <person name="Kuo R."/>
            <person name="Ohm R.A."/>
            <person name="Bhattacharya S.S."/>
            <person name="Shirouzu T."/>
            <person name="Yoshinaga Y."/>
            <person name="Martin F.M."/>
            <person name="Grigoriev I.V."/>
            <person name="Hibbett D.S."/>
        </authorList>
    </citation>
    <scope>NUCLEOTIDE SEQUENCE [LARGE SCALE GENOMIC DNA]</scope>
    <source>
        <strain evidence="3 4">TUFC12733</strain>
    </source>
</reference>
<gene>
    <name evidence="3" type="ORF">CALVIDRAFT_472070</name>
</gene>
<dbReference type="Pfam" id="PF18721">
    <property type="entry name" value="CxC6"/>
    <property type="match status" value="1"/>
</dbReference>
<dbReference type="AlphaFoldDB" id="A0A167H763"/>
<feature type="region of interest" description="Disordered" evidence="1">
    <location>
        <begin position="80"/>
        <end position="100"/>
    </location>
</feature>
<dbReference type="InterPro" id="IPR040898">
    <property type="entry name" value="CxC6"/>
</dbReference>
<dbReference type="OrthoDB" id="3055037at2759"/>
<evidence type="ECO:0000256" key="1">
    <source>
        <dbReference type="SAM" id="MobiDB-lite"/>
    </source>
</evidence>
<protein>
    <recommendedName>
        <fullName evidence="2">CxC6 like cysteine cluster associated with KDZ domain-containing protein</fullName>
    </recommendedName>
</protein>
<sequence length="100" mass="10964">VGRPCCAIHNCPLPLTSNRARFCVAHAERKPLCAVEGCEAPRCAGRLTCDILQHQALEDRYKAPGKSFSLLTHRRQRAYERVGEGAEGAEKAEGEGDVEM</sequence>
<evidence type="ECO:0000313" key="4">
    <source>
        <dbReference type="Proteomes" id="UP000076738"/>
    </source>
</evidence>